<dbReference type="InterPro" id="IPR036653">
    <property type="entry name" value="CinA-like_C"/>
</dbReference>
<evidence type="ECO:0000256" key="1">
    <source>
        <dbReference type="HAMAP-Rule" id="MF_00226"/>
    </source>
</evidence>
<dbReference type="InterPro" id="IPR001453">
    <property type="entry name" value="MoaB/Mog_dom"/>
</dbReference>
<dbReference type="InterPro" id="IPR036425">
    <property type="entry name" value="MoaB/Mog-like_dom_sf"/>
</dbReference>
<dbReference type="Gene3D" id="3.40.980.10">
    <property type="entry name" value="MoaB/Mog-like domain"/>
    <property type="match status" value="1"/>
</dbReference>
<proteinExistence type="inferred from homology"/>
<accession>D5MK69</accession>
<dbReference type="InterPro" id="IPR008135">
    <property type="entry name" value="Competence-induced_CinA"/>
</dbReference>
<name>D5MK69_METO1</name>
<dbReference type="PIRSF" id="PIRSF006728">
    <property type="entry name" value="CinA"/>
    <property type="match status" value="1"/>
</dbReference>
<dbReference type="NCBIfam" id="TIGR00200">
    <property type="entry name" value="cinA_nterm"/>
    <property type="match status" value="1"/>
</dbReference>
<dbReference type="SMART" id="SM00852">
    <property type="entry name" value="MoCF_biosynth"/>
    <property type="match status" value="1"/>
</dbReference>
<dbReference type="HOGENOM" id="CLU_030805_9_3_0"/>
<dbReference type="Pfam" id="PF02464">
    <property type="entry name" value="CinA"/>
    <property type="match status" value="1"/>
</dbReference>
<evidence type="ECO:0000259" key="2">
    <source>
        <dbReference type="SMART" id="SM00852"/>
    </source>
</evidence>
<dbReference type="eggNOG" id="COG1058">
    <property type="taxonomic scope" value="Bacteria"/>
</dbReference>
<sequence length="446" mass="47725">MLTSPGSGGQAAGERAVGADHAVEHEARAEVLTIGTELLLGHTIDTNSAYIGEALAAAGIEVCWKSTVGDHEARIRETLRVALTRSEIVITTGGLGPTEDDLTCRAIAAELDRPLILDQAVLESIRRRFTERALVMSENNGRQALIPEGAVVLPNAHGTAPGLAIRLGDGRVVMATPGVPSEMRSMLDAQVIPYLRKTFGVKSKIRSRTLKACGITESALDETISDLIRLSRNPTIAILAYPGEIHIRLTVKSESETEGDRLLDDLETRIRTRLAEFLFGRDEERLEEVVGRLLLDAKATVAVAESCTGGLVCHRLTNLPGSSAYFIRGEVVYSNEAKERLLGVPRELMAEHGAVSRPVALAMAVGMRQAAGTDLALGITGIAGPGGGTATKPVGLTYIALASGDGVTCREYRFLADRDTNKLLASQKALDILRRHLLSLRYVGQT</sequence>
<dbReference type="AlphaFoldDB" id="D5MK69"/>
<dbReference type="Pfam" id="PF00994">
    <property type="entry name" value="MoCF_biosynth"/>
    <property type="match status" value="1"/>
</dbReference>
<dbReference type="Gene3D" id="3.90.950.20">
    <property type="entry name" value="CinA-like"/>
    <property type="match status" value="1"/>
</dbReference>
<dbReference type="CDD" id="cd00885">
    <property type="entry name" value="cinA"/>
    <property type="match status" value="1"/>
</dbReference>
<dbReference type="STRING" id="671143.DAMO_2618"/>
<dbReference type="PANTHER" id="PTHR13939">
    <property type="entry name" value="NICOTINAMIDE-NUCLEOTIDE AMIDOHYDROLASE PNCC"/>
    <property type="match status" value="1"/>
</dbReference>
<feature type="domain" description="MoaB/Mog" evidence="2">
    <location>
        <begin position="30"/>
        <end position="198"/>
    </location>
</feature>
<dbReference type="InterPro" id="IPR008136">
    <property type="entry name" value="CinA_C"/>
</dbReference>
<gene>
    <name evidence="3" type="primary">cinA</name>
    <name evidence="3" type="ORF">DAMO_2618</name>
</gene>
<dbReference type="PANTHER" id="PTHR13939:SF0">
    <property type="entry name" value="NMN AMIDOHYDROLASE-LIKE PROTEIN YFAY"/>
    <property type="match status" value="1"/>
</dbReference>
<dbReference type="Pfam" id="PF18146">
    <property type="entry name" value="CinA_KH"/>
    <property type="match status" value="1"/>
</dbReference>
<reference evidence="3 4" key="1">
    <citation type="journal article" date="2010" name="Nature">
        <title>Nitrite-driven anaerobic methane oxidation by oxygenic bacteria.</title>
        <authorList>
            <person name="Ettwig K.F."/>
            <person name="Butler M.K."/>
            <person name="Le Paslier D."/>
            <person name="Pelletier E."/>
            <person name="Mangenot S."/>
            <person name="Kuypers M.M.M."/>
            <person name="Schreiber F."/>
            <person name="Dutilh B.E."/>
            <person name="Zedelius J."/>
            <person name="de Beer D."/>
            <person name="Gloerich J."/>
            <person name="Wessels H.J.C.T."/>
            <person name="van Allen T."/>
            <person name="Luesken F."/>
            <person name="Wu M."/>
            <person name="van de Pas-Schoonen K.T."/>
            <person name="Op den Camp H.J.M."/>
            <person name="Janssen-Megens E.M."/>
            <person name="Francoijs K-J."/>
            <person name="Stunnenberg H."/>
            <person name="Weissenbach J."/>
            <person name="Jetten M.S.M."/>
            <person name="Strous M."/>
        </authorList>
    </citation>
    <scope>NUCLEOTIDE SEQUENCE [LARGE SCALE GENOMIC DNA]</scope>
</reference>
<protein>
    <recommendedName>
        <fullName evidence="1">CinA-like protein</fullName>
    </recommendedName>
</protein>
<dbReference type="PATRIC" id="fig|671143.5.peg.2303"/>
<dbReference type="NCBIfam" id="NF001813">
    <property type="entry name" value="PRK00549.1"/>
    <property type="match status" value="1"/>
</dbReference>
<dbReference type="HAMAP" id="MF_00226_B">
    <property type="entry name" value="CinA_B"/>
    <property type="match status" value="1"/>
</dbReference>
<dbReference type="NCBIfam" id="TIGR00199">
    <property type="entry name" value="PncC_domain"/>
    <property type="match status" value="1"/>
</dbReference>
<evidence type="ECO:0000313" key="3">
    <source>
        <dbReference type="EMBL" id="CBE69691.1"/>
    </source>
</evidence>
<dbReference type="SUPFAM" id="SSF142433">
    <property type="entry name" value="CinA-like"/>
    <property type="match status" value="1"/>
</dbReference>
<dbReference type="InterPro" id="IPR050101">
    <property type="entry name" value="CinA"/>
</dbReference>
<organism evidence="3 4">
    <name type="scientific">Methylomirabilis oxygeniifera</name>
    <dbReference type="NCBI Taxonomy" id="671143"/>
    <lineage>
        <taxon>Bacteria</taxon>
        <taxon>Candidatus Methylomirabilota</taxon>
        <taxon>Candidatus Methylomirabilia</taxon>
        <taxon>Candidatus Methylomirabilales</taxon>
        <taxon>Candidatus Methylomirabilaceae</taxon>
        <taxon>Candidatus Methylomirabilis</taxon>
    </lineage>
</organism>
<dbReference type="Proteomes" id="UP000006898">
    <property type="component" value="Chromosome"/>
</dbReference>
<dbReference type="KEGG" id="mox:DAMO_2618"/>
<evidence type="ECO:0000313" key="4">
    <source>
        <dbReference type="Proteomes" id="UP000006898"/>
    </source>
</evidence>
<dbReference type="Gene3D" id="3.30.70.2860">
    <property type="match status" value="1"/>
</dbReference>
<dbReference type="EMBL" id="FP565575">
    <property type="protein sequence ID" value="CBE69691.1"/>
    <property type="molecule type" value="Genomic_DNA"/>
</dbReference>
<dbReference type="SUPFAM" id="SSF53218">
    <property type="entry name" value="Molybdenum cofactor biosynthesis proteins"/>
    <property type="match status" value="1"/>
</dbReference>
<dbReference type="InterPro" id="IPR041424">
    <property type="entry name" value="CinA_KH"/>
</dbReference>
<dbReference type="eggNOG" id="COG1546">
    <property type="taxonomic scope" value="Bacteria"/>
</dbReference>
<comment type="similarity">
    <text evidence="1">Belongs to the CinA family.</text>
</comment>